<evidence type="ECO:0000313" key="3">
    <source>
        <dbReference type="EMBL" id="CUH34991.1"/>
    </source>
</evidence>
<gene>
    <name evidence="3" type="ORF">JSE7799_01078</name>
</gene>
<protein>
    <recommendedName>
        <fullName evidence="2">Inner membrane protein YgaP-like transmembrane domain-containing protein</fullName>
    </recommendedName>
</protein>
<dbReference type="RefSeq" id="WP_055662717.1">
    <property type="nucleotide sequence ID" value="NZ_CYPR01000060.1"/>
</dbReference>
<evidence type="ECO:0000259" key="2">
    <source>
        <dbReference type="Pfam" id="PF11127"/>
    </source>
</evidence>
<dbReference type="OrthoDB" id="9804804at2"/>
<dbReference type="Pfam" id="PF11127">
    <property type="entry name" value="YgaP-like_TM"/>
    <property type="match status" value="1"/>
</dbReference>
<name>A0A0M7B8U7_9RHOB</name>
<evidence type="ECO:0000256" key="1">
    <source>
        <dbReference type="SAM" id="Phobius"/>
    </source>
</evidence>
<keyword evidence="4" id="KW-1185">Reference proteome</keyword>
<accession>A0A0M7B8U7</accession>
<evidence type="ECO:0000313" key="4">
    <source>
        <dbReference type="Proteomes" id="UP000049455"/>
    </source>
</evidence>
<dbReference type="InterPro" id="IPR021309">
    <property type="entry name" value="YgaP-like_TM"/>
</dbReference>
<dbReference type="AlphaFoldDB" id="A0A0M7B8U7"/>
<sequence>MIRNVGNADGVIRSVLGLVLIVMPLLFVPVIEWQGLWFYKSLVVGFILIETGFVQFCPLYRMLGVDTCRA</sequence>
<feature type="transmembrane region" description="Helical" evidence="1">
    <location>
        <begin position="37"/>
        <end position="60"/>
    </location>
</feature>
<keyword evidence="1" id="KW-0812">Transmembrane</keyword>
<organism evidence="3 4">
    <name type="scientific">Jannaschia seosinensis</name>
    <dbReference type="NCBI Taxonomy" id="313367"/>
    <lineage>
        <taxon>Bacteria</taxon>
        <taxon>Pseudomonadati</taxon>
        <taxon>Pseudomonadota</taxon>
        <taxon>Alphaproteobacteria</taxon>
        <taxon>Rhodobacterales</taxon>
        <taxon>Roseobacteraceae</taxon>
        <taxon>Jannaschia</taxon>
    </lineage>
</organism>
<proteinExistence type="predicted"/>
<feature type="domain" description="Inner membrane protein YgaP-like transmembrane" evidence="2">
    <location>
        <begin position="1"/>
        <end position="69"/>
    </location>
</feature>
<dbReference type="STRING" id="313367.JSE7799_01078"/>
<dbReference type="EMBL" id="CYPR01000060">
    <property type="protein sequence ID" value="CUH34991.1"/>
    <property type="molecule type" value="Genomic_DNA"/>
</dbReference>
<keyword evidence="1" id="KW-0472">Membrane</keyword>
<feature type="transmembrane region" description="Helical" evidence="1">
    <location>
        <begin position="12"/>
        <end position="31"/>
    </location>
</feature>
<keyword evidence="1" id="KW-1133">Transmembrane helix</keyword>
<dbReference type="Proteomes" id="UP000049455">
    <property type="component" value="Unassembled WGS sequence"/>
</dbReference>
<reference evidence="3 4" key="1">
    <citation type="submission" date="2015-09" db="EMBL/GenBank/DDBJ databases">
        <authorList>
            <person name="Jackson K.R."/>
            <person name="Lunt B.L."/>
            <person name="Fisher J.N.B."/>
            <person name="Gardner A.V."/>
            <person name="Bailey M.E."/>
            <person name="Deus L.M."/>
            <person name="Earl A.S."/>
            <person name="Gibby P.D."/>
            <person name="Hartmann K.A."/>
            <person name="Liu J.E."/>
            <person name="Manci A.M."/>
            <person name="Nielsen D.A."/>
            <person name="Solomon M.B."/>
            <person name="Breakwell D.P."/>
            <person name="Burnett S.H."/>
            <person name="Grose J.H."/>
        </authorList>
    </citation>
    <scope>NUCLEOTIDE SEQUENCE [LARGE SCALE GENOMIC DNA]</scope>
    <source>
        <strain evidence="3 4">CECT 7799</strain>
    </source>
</reference>